<dbReference type="EMBL" id="VIEB01000919">
    <property type="protein sequence ID" value="TQD78208.1"/>
    <property type="molecule type" value="Genomic_DNA"/>
</dbReference>
<accession>A0A540KVG0</accession>
<organism evidence="1 2">
    <name type="scientific">Malus baccata</name>
    <name type="common">Siberian crab apple</name>
    <name type="synonym">Pyrus baccata</name>
    <dbReference type="NCBI Taxonomy" id="106549"/>
    <lineage>
        <taxon>Eukaryota</taxon>
        <taxon>Viridiplantae</taxon>
        <taxon>Streptophyta</taxon>
        <taxon>Embryophyta</taxon>
        <taxon>Tracheophyta</taxon>
        <taxon>Spermatophyta</taxon>
        <taxon>Magnoliopsida</taxon>
        <taxon>eudicotyledons</taxon>
        <taxon>Gunneridae</taxon>
        <taxon>Pentapetalae</taxon>
        <taxon>rosids</taxon>
        <taxon>fabids</taxon>
        <taxon>Rosales</taxon>
        <taxon>Rosaceae</taxon>
        <taxon>Amygdaloideae</taxon>
        <taxon>Maleae</taxon>
        <taxon>Malus</taxon>
    </lineage>
</organism>
<reference evidence="1 2" key="1">
    <citation type="journal article" date="2019" name="G3 (Bethesda)">
        <title>Sequencing of a Wild Apple (Malus baccata) Genome Unravels the Differences Between Cultivated and Wild Apple Species Regarding Disease Resistance and Cold Tolerance.</title>
        <authorList>
            <person name="Chen X."/>
        </authorList>
    </citation>
    <scope>NUCLEOTIDE SEQUENCE [LARGE SCALE GENOMIC DNA]</scope>
    <source>
        <strain evidence="2">cv. Shandingzi</strain>
        <tissue evidence="1">Leaves</tissue>
    </source>
</reference>
<comment type="caution">
    <text evidence="1">The sequence shown here is derived from an EMBL/GenBank/DDBJ whole genome shotgun (WGS) entry which is preliminary data.</text>
</comment>
<protein>
    <submittedName>
        <fullName evidence="1">Uncharacterized protein</fullName>
    </submittedName>
</protein>
<proteinExistence type="predicted"/>
<keyword evidence="2" id="KW-1185">Reference proteome</keyword>
<evidence type="ECO:0000313" key="2">
    <source>
        <dbReference type="Proteomes" id="UP000315295"/>
    </source>
</evidence>
<name>A0A540KVG0_MALBA</name>
<gene>
    <name evidence="1" type="ORF">C1H46_036234</name>
</gene>
<sequence>MITLKNLSYNRASGRSYTSWSKEKEVGGVTCLASKLDAKINSLKPFTSRLIVLVSVVAGHSLAVLVEPPRMLKCKANSIRLDSAVVWNYCGPIA</sequence>
<dbReference type="AlphaFoldDB" id="A0A540KVG0"/>
<dbReference type="Proteomes" id="UP000315295">
    <property type="component" value="Unassembled WGS sequence"/>
</dbReference>
<evidence type="ECO:0000313" key="1">
    <source>
        <dbReference type="EMBL" id="TQD78208.1"/>
    </source>
</evidence>